<reference evidence="1 2" key="1">
    <citation type="journal article" date="2013" name="Proc. Natl. Acad. Sci. U.S.A.">
        <title>Genome of an arbuscular mycorrhizal fungus provides insight into the oldest plant symbiosis.</title>
        <authorList>
            <person name="Tisserant E."/>
            <person name="Malbreil M."/>
            <person name="Kuo A."/>
            <person name="Kohler A."/>
            <person name="Symeonidi A."/>
            <person name="Balestrini R."/>
            <person name="Charron P."/>
            <person name="Duensing N."/>
            <person name="Frei Dit Frey N."/>
            <person name="Gianinazzi-Pearson V."/>
            <person name="Gilbert L.B."/>
            <person name="Handa Y."/>
            <person name="Herr J.R."/>
            <person name="Hijri M."/>
            <person name="Koul R."/>
            <person name="Kawaguchi M."/>
            <person name="Krajinski F."/>
            <person name="Lammers P.J."/>
            <person name="Masclaux F.G."/>
            <person name="Murat C."/>
            <person name="Morin E."/>
            <person name="Ndikumana S."/>
            <person name="Pagni M."/>
            <person name="Petitpierre D."/>
            <person name="Requena N."/>
            <person name="Rosikiewicz P."/>
            <person name="Riley R."/>
            <person name="Saito K."/>
            <person name="San Clemente H."/>
            <person name="Shapiro H."/>
            <person name="van Tuinen D."/>
            <person name="Becard G."/>
            <person name="Bonfante P."/>
            <person name="Paszkowski U."/>
            <person name="Shachar-Hill Y.Y."/>
            <person name="Tuskan G.A."/>
            <person name="Young P.W."/>
            <person name="Sanders I.R."/>
            <person name="Henrissat B."/>
            <person name="Rensing S.A."/>
            <person name="Grigoriev I.V."/>
            <person name="Corradi N."/>
            <person name="Roux C."/>
            <person name="Martin F."/>
        </authorList>
    </citation>
    <scope>NUCLEOTIDE SEQUENCE [LARGE SCALE GENOMIC DNA]</scope>
    <source>
        <strain evidence="1 2">DAOM 197198</strain>
    </source>
</reference>
<dbReference type="VEuPathDB" id="FungiDB:RhiirFUN_014735"/>
<keyword evidence="2" id="KW-1185">Reference proteome</keyword>
<gene>
    <name evidence="1" type="ORF">GLOIN_2v1828111</name>
</gene>
<organism evidence="1 2">
    <name type="scientific">Rhizophagus irregularis (strain DAOM 181602 / DAOM 197198 / MUCL 43194)</name>
    <name type="common">Arbuscular mycorrhizal fungus</name>
    <name type="synonym">Glomus intraradices</name>
    <dbReference type="NCBI Taxonomy" id="747089"/>
    <lineage>
        <taxon>Eukaryota</taxon>
        <taxon>Fungi</taxon>
        <taxon>Fungi incertae sedis</taxon>
        <taxon>Mucoromycota</taxon>
        <taxon>Glomeromycotina</taxon>
        <taxon>Glomeromycetes</taxon>
        <taxon>Glomerales</taxon>
        <taxon>Glomeraceae</taxon>
        <taxon>Rhizophagus</taxon>
    </lineage>
</organism>
<sequence>MNNFRFNNSDSMPSPMYQSMNDVPILSSCKFFHHTPDDDSFYHVNCEIISHDTSFDDHHNYDHEFFYYSDIRANYHVKCKLLSHTYVVKLLNGIDPDINDIKPGYLSPIQKLNLEQSLRQTLFFYIPQHSNLEREYSDKNINGHYVTIKSTADIQNNVDNSSSHNDHVANEVEEYPQQHDFDNISNQTNSIEVSIIDSQENFNNHQNGEGFQQHQILEDDRYSIESFDHLQYHVSEREPDYDSNINRNIVNDVTQASTMIDNSNFLSCNDNQNVYVQPVVTVQFLPYQVVSDQIYNNDCFISA</sequence>
<protein>
    <submittedName>
        <fullName evidence="1">Uncharacterized protein</fullName>
    </submittedName>
</protein>
<dbReference type="Proteomes" id="UP000018888">
    <property type="component" value="Unassembled WGS sequence"/>
</dbReference>
<dbReference type="AlphaFoldDB" id="A0A2P4Q6D0"/>
<dbReference type="EMBL" id="AUPC02000086">
    <property type="protein sequence ID" value="POG73174.1"/>
    <property type="molecule type" value="Genomic_DNA"/>
</dbReference>
<evidence type="ECO:0000313" key="2">
    <source>
        <dbReference type="Proteomes" id="UP000018888"/>
    </source>
</evidence>
<accession>A0A2P4Q6D0</accession>
<evidence type="ECO:0000313" key="1">
    <source>
        <dbReference type="EMBL" id="POG73174.1"/>
    </source>
</evidence>
<comment type="caution">
    <text evidence="1">The sequence shown here is derived from an EMBL/GenBank/DDBJ whole genome shotgun (WGS) entry which is preliminary data.</text>
</comment>
<name>A0A2P4Q6D0_RHIID</name>
<reference evidence="1 2" key="2">
    <citation type="journal article" date="2018" name="New Phytol.">
        <title>High intraspecific genome diversity in the model arbuscular mycorrhizal symbiont Rhizophagus irregularis.</title>
        <authorList>
            <person name="Chen E.C.H."/>
            <person name="Morin E."/>
            <person name="Beaudet D."/>
            <person name="Noel J."/>
            <person name="Yildirir G."/>
            <person name="Ndikumana S."/>
            <person name="Charron P."/>
            <person name="St-Onge C."/>
            <person name="Giorgi J."/>
            <person name="Kruger M."/>
            <person name="Marton T."/>
            <person name="Ropars J."/>
            <person name="Grigoriev I.V."/>
            <person name="Hainaut M."/>
            <person name="Henrissat B."/>
            <person name="Roux C."/>
            <person name="Martin F."/>
            <person name="Corradi N."/>
        </authorList>
    </citation>
    <scope>NUCLEOTIDE SEQUENCE [LARGE SCALE GENOMIC DNA]</scope>
    <source>
        <strain evidence="1 2">DAOM 197198</strain>
    </source>
</reference>
<proteinExistence type="predicted"/>